<proteinExistence type="inferred from homology"/>
<gene>
    <name evidence="3" type="ORF">ACFOWM_05335</name>
</gene>
<dbReference type="InterPro" id="IPR036291">
    <property type="entry name" value="NAD(P)-bd_dom_sf"/>
</dbReference>
<dbReference type="GO" id="GO:0016491">
    <property type="term" value="F:oxidoreductase activity"/>
    <property type="evidence" value="ECO:0007669"/>
    <property type="project" value="UniProtKB-KW"/>
</dbReference>
<evidence type="ECO:0000313" key="4">
    <source>
        <dbReference type="Proteomes" id="UP001595907"/>
    </source>
</evidence>
<organism evidence="3 4">
    <name type="scientific">Ferruginibacter yonginensis</name>
    <dbReference type="NCBI Taxonomy" id="1310416"/>
    <lineage>
        <taxon>Bacteria</taxon>
        <taxon>Pseudomonadati</taxon>
        <taxon>Bacteroidota</taxon>
        <taxon>Chitinophagia</taxon>
        <taxon>Chitinophagales</taxon>
        <taxon>Chitinophagaceae</taxon>
        <taxon>Ferruginibacter</taxon>
    </lineage>
</organism>
<dbReference type="InterPro" id="IPR002347">
    <property type="entry name" value="SDR_fam"/>
</dbReference>
<dbReference type="PANTHER" id="PTHR43477:SF1">
    <property type="entry name" value="DIHYDROANTICAPSIN 7-DEHYDROGENASE"/>
    <property type="match status" value="1"/>
</dbReference>
<protein>
    <submittedName>
        <fullName evidence="3">SDR family NAD(P)-dependent oxidoreductase</fullName>
        <ecNumber evidence="3">1.1.1.-</ecNumber>
    </submittedName>
</protein>
<sequence>MKNYLVVGASSGIGQQLAQTLAESGHQVYATYNSHTPTLQHSNIQYHPFNVIDEIGTLSFLPEVLDGVVYCPGSISLKPFGRIKPEDFTADYQLQVGGLIKVLQASFTALKKSTDAAVVVFSTVAVQVGLPFHTQVASSKGAIEGLTKSLAAEWAPSIRVNCIAPSLTDTPLAASLLNTEDKKTANAQRHPLKKIGTAADIANMAAFLLSENAGWVTGQIFHVDGGMSTLKI</sequence>
<accession>A0ABV8QPU0</accession>
<dbReference type="InterPro" id="IPR051122">
    <property type="entry name" value="SDR_DHRS6-like"/>
</dbReference>
<dbReference type="PANTHER" id="PTHR43477">
    <property type="entry name" value="DIHYDROANTICAPSIN 7-DEHYDROGENASE"/>
    <property type="match status" value="1"/>
</dbReference>
<dbReference type="CDD" id="cd05233">
    <property type="entry name" value="SDR_c"/>
    <property type="match status" value="1"/>
</dbReference>
<comment type="similarity">
    <text evidence="1">Belongs to the short-chain dehydrogenases/reductases (SDR) family.</text>
</comment>
<evidence type="ECO:0000256" key="1">
    <source>
        <dbReference type="ARBA" id="ARBA00006484"/>
    </source>
</evidence>
<dbReference type="Proteomes" id="UP001595907">
    <property type="component" value="Unassembled WGS sequence"/>
</dbReference>
<keyword evidence="4" id="KW-1185">Reference proteome</keyword>
<reference evidence="4" key="1">
    <citation type="journal article" date="2019" name="Int. J. Syst. Evol. Microbiol.">
        <title>The Global Catalogue of Microorganisms (GCM) 10K type strain sequencing project: providing services to taxonomists for standard genome sequencing and annotation.</title>
        <authorList>
            <consortium name="The Broad Institute Genomics Platform"/>
            <consortium name="The Broad Institute Genome Sequencing Center for Infectious Disease"/>
            <person name="Wu L."/>
            <person name="Ma J."/>
        </authorList>
    </citation>
    <scope>NUCLEOTIDE SEQUENCE [LARGE SCALE GENOMIC DNA]</scope>
    <source>
        <strain evidence="4">CECT 8289</strain>
    </source>
</reference>
<dbReference type="EC" id="1.1.1.-" evidence="3"/>
<comment type="caution">
    <text evidence="3">The sequence shown here is derived from an EMBL/GenBank/DDBJ whole genome shotgun (WGS) entry which is preliminary data.</text>
</comment>
<dbReference type="EMBL" id="JBHSCZ010000001">
    <property type="protein sequence ID" value="MFC4262287.1"/>
    <property type="molecule type" value="Genomic_DNA"/>
</dbReference>
<dbReference type="Pfam" id="PF13561">
    <property type="entry name" value="adh_short_C2"/>
    <property type="match status" value="1"/>
</dbReference>
<name>A0ABV8QPU0_9BACT</name>
<evidence type="ECO:0000256" key="2">
    <source>
        <dbReference type="ARBA" id="ARBA00023002"/>
    </source>
</evidence>
<dbReference type="PRINTS" id="PR00081">
    <property type="entry name" value="GDHRDH"/>
</dbReference>
<dbReference type="SUPFAM" id="SSF51735">
    <property type="entry name" value="NAD(P)-binding Rossmann-fold domains"/>
    <property type="match status" value="1"/>
</dbReference>
<dbReference type="RefSeq" id="WP_379707646.1">
    <property type="nucleotide sequence ID" value="NZ_JBHSCZ010000001.1"/>
</dbReference>
<evidence type="ECO:0000313" key="3">
    <source>
        <dbReference type="EMBL" id="MFC4262287.1"/>
    </source>
</evidence>
<keyword evidence="2 3" id="KW-0560">Oxidoreductase</keyword>
<dbReference type="Gene3D" id="3.40.50.720">
    <property type="entry name" value="NAD(P)-binding Rossmann-like Domain"/>
    <property type="match status" value="1"/>
</dbReference>